<dbReference type="InterPro" id="IPR035952">
    <property type="entry name" value="Rhomboid-like_sf"/>
</dbReference>
<comment type="similarity">
    <text evidence="2">Belongs to the peptidase S54 family.</text>
</comment>
<dbReference type="Gene3D" id="1.20.1540.10">
    <property type="entry name" value="Rhomboid-like"/>
    <property type="match status" value="1"/>
</dbReference>
<comment type="caution">
    <text evidence="9">The sequence shown here is derived from an EMBL/GenBank/DDBJ whole genome shotgun (WGS) entry which is preliminary data.</text>
</comment>
<evidence type="ECO:0000256" key="3">
    <source>
        <dbReference type="ARBA" id="ARBA00022692"/>
    </source>
</evidence>
<sequence>MSIDDQVPTEPPEPPPARREEIFGQGPAVIWFEAWPVLVTLGLIWIVFAAQLASAPLGLEERMLSYGAFHPGNFRDGLWWTPLTSMFLHAGWLHVVMNSAALVALGPGIAQRLGRDAFGGLLFGGLYVGCGLAGVALAGLMMPDAWLLGASGAICGLWGAGARLVGPGREELHPIFSKAVGRSALSFLVMNLVVVVAAGAYGLASQQGLILVSWQAHLGGFVLGLLLVGVLPVRFHWLKGLRGA</sequence>
<evidence type="ECO:0000256" key="6">
    <source>
        <dbReference type="ARBA" id="ARBA00023136"/>
    </source>
</evidence>
<evidence type="ECO:0000313" key="9">
    <source>
        <dbReference type="EMBL" id="PVM87982.1"/>
    </source>
</evidence>
<accession>A0A2T9JW81</accession>
<dbReference type="Proteomes" id="UP000244913">
    <property type="component" value="Unassembled WGS sequence"/>
</dbReference>
<feature type="domain" description="Peptidase S54 rhomboid" evidence="8">
    <location>
        <begin position="79"/>
        <end position="230"/>
    </location>
</feature>
<dbReference type="GO" id="GO:0006508">
    <property type="term" value="P:proteolysis"/>
    <property type="evidence" value="ECO:0007669"/>
    <property type="project" value="UniProtKB-KW"/>
</dbReference>
<dbReference type="InterPro" id="IPR050925">
    <property type="entry name" value="Rhomboid_protease_S54"/>
</dbReference>
<evidence type="ECO:0000256" key="7">
    <source>
        <dbReference type="SAM" id="Phobius"/>
    </source>
</evidence>
<proteinExistence type="inferred from homology"/>
<evidence type="ECO:0000256" key="5">
    <source>
        <dbReference type="ARBA" id="ARBA00022989"/>
    </source>
</evidence>
<feature type="transmembrane region" description="Helical" evidence="7">
    <location>
        <begin position="28"/>
        <end position="53"/>
    </location>
</feature>
<feature type="transmembrane region" description="Helical" evidence="7">
    <location>
        <begin position="86"/>
        <end position="105"/>
    </location>
</feature>
<dbReference type="InterPro" id="IPR022764">
    <property type="entry name" value="Peptidase_S54_rhomboid_dom"/>
</dbReference>
<dbReference type="GO" id="GO:0016020">
    <property type="term" value="C:membrane"/>
    <property type="evidence" value="ECO:0007669"/>
    <property type="project" value="UniProtKB-SubCell"/>
</dbReference>
<evidence type="ECO:0000256" key="1">
    <source>
        <dbReference type="ARBA" id="ARBA00004141"/>
    </source>
</evidence>
<dbReference type="GO" id="GO:0004252">
    <property type="term" value="F:serine-type endopeptidase activity"/>
    <property type="evidence" value="ECO:0007669"/>
    <property type="project" value="InterPro"/>
</dbReference>
<keyword evidence="5 7" id="KW-1133">Transmembrane helix</keyword>
<name>A0A2T9JW81_9CAUL</name>
<dbReference type="PANTHER" id="PTHR43731">
    <property type="entry name" value="RHOMBOID PROTEASE"/>
    <property type="match status" value="1"/>
</dbReference>
<dbReference type="PANTHER" id="PTHR43731:SF14">
    <property type="entry name" value="PRESENILIN-ASSOCIATED RHOMBOID-LIKE PROTEIN, MITOCHONDRIAL"/>
    <property type="match status" value="1"/>
</dbReference>
<comment type="subcellular location">
    <subcellularLocation>
        <location evidence="1">Membrane</location>
        <topology evidence="1">Multi-pass membrane protein</topology>
    </subcellularLocation>
</comment>
<dbReference type="SUPFAM" id="SSF144091">
    <property type="entry name" value="Rhomboid-like"/>
    <property type="match status" value="1"/>
</dbReference>
<keyword evidence="4" id="KW-0378">Hydrolase</keyword>
<feature type="transmembrane region" description="Helical" evidence="7">
    <location>
        <begin position="185"/>
        <end position="204"/>
    </location>
</feature>
<keyword evidence="3 7" id="KW-0812">Transmembrane</keyword>
<evidence type="ECO:0000259" key="8">
    <source>
        <dbReference type="Pfam" id="PF01694"/>
    </source>
</evidence>
<gene>
    <name evidence="9" type="ORF">DDF65_03405</name>
</gene>
<keyword evidence="9" id="KW-0645">Protease</keyword>
<evidence type="ECO:0000256" key="4">
    <source>
        <dbReference type="ARBA" id="ARBA00022801"/>
    </source>
</evidence>
<dbReference type="EMBL" id="QDKP01000011">
    <property type="protein sequence ID" value="PVM87982.1"/>
    <property type="molecule type" value="Genomic_DNA"/>
</dbReference>
<organism evidence="9 10">
    <name type="scientific">Caulobacter radicis</name>
    <dbReference type="NCBI Taxonomy" id="2172650"/>
    <lineage>
        <taxon>Bacteria</taxon>
        <taxon>Pseudomonadati</taxon>
        <taxon>Pseudomonadota</taxon>
        <taxon>Alphaproteobacteria</taxon>
        <taxon>Caulobacterales</taxon>
        <taxon>Caulobacteraceae</taxon>
        <taxon>Caulobacter</taxon>
    </lineage>
</organism>
<feature type="transmembrane region" description="Helical" evidence="7">
    <location>
        <begin position="117"/>
        <end position="140"/>
    </location>
</feature>
<dbReference type="RefSeq" id="WP_116564651.1">
    <property type="nucleotide sequence ID" value="NZ_QDKP01000011.1"/>
</dbReference>
<keyword evidence="6 7" id="KW-0472">Membrane</keyword>
<keyword evidence="10" id="KW-1185">Reference proteome</keyword>
<feature type="transmembrane region" description="Helical" evidence="7">
    <location>
        <begin position="216"/>
        <end position="237"/>
    </location>
</feature>
<evidence type="ECO:0000313" key="10">
    <source>
        <dbReference type="Proteomes" id="UP000244913"/>
    </source>
</evidence>
<dbReference type="Pfam" id="PF01694">
    <property type="entry name" value="Rhomboid"/>
    <property type="match status" value="1"/>
</dbReference>
<dbReference type="AlphaFoldDB" id="A0A2T9JW81"/>
<feature type="transmembrane region" description="Helical" evidence="7">
    <location>
        <begin position="146"/>
        <end position="165"/>
    </location>
</feature>
<evidence type="ECO:0000256" key="2">
    <source>
        <dbReference type="ARBA" id="ARBA00009045"/>
    </source>
</evidence>
<reference evidence="9 10" key="1">
    <citation type="submission" date="2018-04" db="EMBL/GenBank/DDBJ databases">
        <title>The genome sequence of Caulobacter sp. 736.</title>
        <authorList>
            <person name="Gao J."/>
            <person name="Sun J."/>
        </authorList>
    </citation>
    <scope>NUCLEOTIDE SEQUENCE [LARGE SCALE GENOMIC DNA]</scope>
    <source>
        <strain evidence="9 10">736</strain>
    </source>
</reference>
<protein>
    <submittedName>
        <fullName evidence="9">Rhomboid family intramembrane serine protease</fullName>
    </submittedName>
</protein>